<reference evidence="3 4" key="1">
    <citation type="submission" date="2018-05" db="EMBL/GenBank/DDBJ databases">
        <title>Genome sequencing of Flavobacterium sp. HYN0049.</title>
        <authorList>
            <person name="Yi H."/>
            <person name="Baek C."/>
        </authorList>
    </citation>
    <scope>NUCLEOTIDE SEQUENCE [LARGE SCALE GENOMIC DNA]</scope>
    <source>
        <strain evidence="3 4">HYN0049</strain>
    </source>
</reference>
<evidence type="ECO:0000256" key="1">
    <source>
        <dbReference type="ARBA" id="ARBA00006817"/>
    </source>
</evidence>
<sequence>MHHPIKSKNMDNDKLVIEHIYDASGEKTWNALTDIAQMKQWYFPQLADFKPKAGFQTEFNVHHEGKDFVHIWKVTEVIPLQKIAYEWRYAGYPGNSLLQFEISPKGEKTKLTLTHSGLASFKPEEFPALSKDNFMLGWTHFTTALGDFIQ</sequence>
<evidence type="ECO:0000259" key="2">
    <source>
        <dbReference type="Pfam" id="PF08327"/>
    </source>
</evidence>
<dbReference type="AlphaFoldDB" id="A0A2S1SHB5"/>
<protein>
    <recommendedName>
        <fullName evidence="2">Activator of Hsp90 ATPase homologue 1/2-like C-terminal domain-containing protein</fullName>
    </recommendedName>
</protein>
<dbReference type="InterPro" id="IPR023393">
    <property type="entry name" value="START-like_dom_sf"/>
</dbReference>
<dbReference type="Pfam" id="PF08327">
    <property type="entry name" value="AHSA1"/>
    <property type="match status" value="1"/>
</dbReference>
<evidence type="ECO:0000313" key="4">
    <source>
        <dbReference type="Proteomes" id="UP000244937"/>
    </source>
</evidence>
<proteinExistence type="inferred from homology"/>
<dbReference type="InterPro" id="IPR013538">
    <property type="entry name" value="ASHA1/2-like_C"/>
</dbReference>
<feature type="domain" description="Activator of Hsp90 ATPase homologue 1/2-like C-terminal" evidence="2">
    <location>
        <begin position="22"/>
        <end position="145"/>
    </location>
</feature>
<dbReference type="CDD" id="cd07814">
    <property type="entry name" value="SRPBCC_CalC_Aha1-like"/>
    <property type="match status" value="1"/>
</dbReference>
<evidence type="ECO:0000313" key="3">
    <source>
        <dbReference type="EMBL" id="AWI25759.1"/>
    </source>
</evidence>
<dbReference type="OrthoDB" id="2355173at2"/>
<comment type="similarity">
    <text evidence="1">Belongs to the AHA1 family.</text>
</comment>
<gene>
    <name evidence="3" type="ORF">HYN49_07510</name>
</gene>
<dbReference type="KEGG" id="fpal:HYN49_07510"/>
<dbReference type="Gene3D" id="3.30.530.20">
    <property type="match status" value="1"/>
</dbReference>
<name>A0A2S1SHB5_9FLAO</name>
<organism evidence="3 4">
    <name type="scientific">Flavobacterium pallidum</name>
    <dbReference type="NCBI Taxonomy" id="2172098"/>
    <lineage>
        <taxon>Bacteria</taxon>
        <taxon>Pseudomonadati</taxon>
        <taxon>Bacteroidota</taxon>
        <taxon>Flavobacteriia</taxon>
        <taxon>Flavobacteriales</taxon>
        <taxon>Flavobacteriaceae</taxon>
        <taxon>Flavobacterium</taxon>
    </lineage>
</organism>
<dbReference type="Proteomes" id="UP000244937">
    <property type="component" value="Chromosome"/>
</dbReference>
<dbReference type="EMBL" id="CP029187">
    <property type="protein sequence ID" value="AWI25759.1"/>
    <property type="molecule type" value="Genomic_DNA"/>
</dbReference>
<dbReference type="SUPFAM" id="SSF55961">
    <property type="entry name" value="Bet v1-like"/>
    <property type="match status" value="1"/>
</dbReference>
<keyword evidence="4" id="KW-1185">Reference proteome</keyword>
<accession>A0A2S1SHB5</accession>